<evidence type="ECO:0008006" key="3">
    <source>
        <dbReference type="Google" id="ProtNLM"/>
    </source>
</evidence>
<dbReference type="AlphaFoldDB" id="A0A174BVY1"/>
<dbReference type="RefSeq" id="WP_055654234.1">
    <property type="nucleotide sequence ID" value="NZ_CABIXC010000003.1"/>
</dbReference>
<reference evidence="1 2" key="1">
    <citation type="submission" date="2015-09" db="EMBL/GenBank/DDBJ databases">
        <authorList>
            <consortium name="Pathogen Informatics"/>
        </authorList>
    </citation>
    <scope>NUCLEOTIDE SEQUENCE [LARGE SCALE GENOMIC DNA]</scope>
    <source>
        <strain evidence="1 2">2789STDY5608850</strain>
    </source>
</reference>
<dbReference type="Proteomes" id="UP000095651">
    <property type="component" value="Unassembled WGS sequence"/>
</dbReference>
<sequence>MGFLNKILKKDNGNKKKSNNTLEEDIHLASDWVVKALNSSGYKADYSLESMKEIDRFFDEQSGETGLLSKNRGTILFSLASYIGETAIKLYGGEWITDDSDPQGEINISVKLRNGTVIWPVLRCMKRCEQGYEESIDAYLFALND</sequence>
<organism evidence="1 2">
    <name type="scientific">Hungatella hathewayi</name>
    <dbReference type="NCBI Taxonomy" id="154046"/>
    <lineage>
        <taxon>Bacteria</taxon>
        <taxon>Bacillati</taxon>
        <taxon>Bacillota</taxon>
        <taxon>Clostridia</taxon>
        <taxon>Lachnospirales</taxon>
        <taxon>Lachnospiraceae</taxon>
        <taxon>Hungatella</taxon>
    </lineage>
</organism>
<dbReference type="EMBL" id="CYZE01000003">
    <property type="protein sequence ID" value="CUO04964.1"/>
    <property type="molecule type" value="Genomic_DNA"/>
</dbReference>
<accession>A0A174BVY1</accession>
<gene>
    <name evidence="1" type="ORF">ERS852407_01744</name>
</gene>
<protein>
    <recommendedName>
        <fullName evidence="3">DUF3806 domain-containing protein</fullName>
    </recommendedName>
</protein>
<evidence type="ECO:0000313" key="2">
    <source>
        <dbReference type="Proteomes" id="UP000095651"/>
    </source>
</evidence>
<proteinExistence type="predicted"/>
<name>A0A174BVY1_9FIRM</name>
<evidence type="ECO:0000313" key="1">
    <source>
        <dbReference type="EMBL" id="CUO04964.1"/>
    </source>
</evidence>